<evidence type="ECO:0000313" key="3">
    <source>
        <dbReference type="Proteomes" id="UP000600946"/>
    </source>
</evidence>
<feature type="compositionally biased region" description="Basic residues" evidence="1">
    <location>
        <begin position="41"/>
        <end position="51"/>
    </location>
</feature>
<protein>
    <recommendedName>
        <fullName evidence="4">Peptidase inhibitor family I36</fullName>
    </recommendedName>
</protein>
<organism evidence="2 3">
    <name type="scientific">Streptomyces xanthochromogenes</name>
    <dbReference type="NCBI Taxonomy" id="67384"/>
    <lineage>
        <taxon>Bacteria</taxon>
        <taxon>Bacillati</taxon>
        <taxon>Actinomycetota</taxon>
        <taxon>Actinomycetes</taxon>
        <taxon>Kitasatosporales</taxon>
        <taxon>Streptomycetaceae</taxon>
        <taxon>Streptomyces</taxon>
    </lineage>
</organism>
<dbReference type="EMBL" id="BMUU01000004">
    <property type="protein sequence ID" value="GGY32579.1"/>
    <property type="molecule type" value="Genomic_DNA"/>
</dbReference>
<dbReference type="Proteomes" id="UP000600946">
    <property type="component" value="Unassembled WGS sequence"/>
</dbReference>
<name>A0ABQ3A587_9ACTN</name>
<evidence type="ECO:0008006" key="4">
    <source>
        <dbReference type="Google" id="ProtNLM"/>
    </source>
</evidence>
<feature type="region of interest" description="Disordered" evidence="1">
    <location>
        <begin position="1"/>
        <end position="68"/>
    </location>
</feature>
<feature type="compositionally biased region" description="Basic and acidic residues" evidence="1">
    <location>
        <begin position="59"/>
        <end position="68"/>
    </location>
</feature>
<comment type="caution">
    <text evidence="2">The sequence shown here is derived from an EMBL/GenBank/DDBJ whole genome shotgun (WGS) entry which is preliminary data.</text>
</comment>
<evidence type="ECO:0000256" key="1">
    <source>
        <dbReference type="SAM" id="MobiDB-lite"/>
    </source>
</evidence>
<reference evidence="3" key="1">
    <citation type="journal article" date="2019" name="Int. J. Syst. Evol. Microbiol.">
        <title>The Global Catalogue of Microorganisms (GCM) 10K type strain sequencing project: providing services to taxonomists for standard genome sequencing and annotation.</title>
        <authorList>
            <consortium name="The Broad Institute Genomics Platform"/>
            <consortium name="The Broad Institute Genome Sequencing Center for Infectious Disease"/>
            <person name="Wu L."/>
            <person name="Ma J."/>
        </authorList>
    </citation>
    <scope>NUCLEOTIDE SEQUENCE [LARGE SCALE GENOMIC DNA]</scope>
    <source>
        <strain evidence="3">JCM 4594</strain>
    </source>
</reference>
<sequence>MEAPAGLPPWSWREFNPARDDRGGAAPVASWSSSTTAPADRRHRLNAHHGPTRGTQRGDPARTGRDNDTMDLRKRLTLSVAAVAVGSGLAFAPLASAAPQSAAAAAAGCSYPYVCFYKGATKTGSFQDVTSGWQNLGTSKGADRMVNTRHDDVVYTHFTNGQTHCTPPNTTTVFNSWVVDKIRISSSSSC</sequence>
<gene>
    <name evidence="2" type="ORF">GCM10010326_28180</name>
</gene>
<evidence type="ECO:0000313" key="2">
    <source>
        <dbReference type="EMBL" id="GGY32579.1"/>
    </source>
</evidence>
<keyword evidence="3" id="KW-1185">Reference proteome</keyword>
<accession>A0ABQ3A587</accession>
<proteinExistence type="predicted"/>